<evidence type="ECO:0000313" key="3">
    <source>
        <dbReference type="Proteomes" id="UP001610444"/>
    </source>
</evidence>
<evidence type="ECO:0000313" key="2">
    <source>
        <dbReference type="EMBL" id="KAL2861778.1"/>
    </source>
</evidence>
<proteinExistence type="predicted"/>
<sequence length="344" mass="39031">MTSPPAQSGINLPLELCLEIISYVVKDAASYNSCQRTLKALRLVDRAFCNCATAELFKSMTIRFNGHDSNILPWIPEGIKSLALSNRRFFVKEICLRDESPYESPCCMIEGADSMEMDALEELESDIPKMEIKEVDHSNSRIYRELPELLSSFPNVTFLKAHMWYSRPLDDLFFEMSRPLKEVLGSWLLTHAPQKLSNVRIIDERQAAPCPPFWQNVYEFKAETQISRCEEARDELAISPDQLDCAFTYLKLEQESEFESWNQSRAFFMPPFIRFCIRFCTDISDFDEAEGDAVGDEHDGNNDDPSPPATTGSAAALGGYSLAAALLPPADITDMEYISDMEEY</sequence>
<organism evidence="2 3">
    <name type="scientific">Aspergillus pseudodeflectus</name>
    <dbReference type="NCBI Taxonomy" id="176178"/>
    <lineage>
        <taxon>Eukaryota</taxon>
        <taxon>Fungi</taxon>
        <taxon>Dikarya</taxon>
        <taxon>Ascomycota</taxon>
        <taxon>Pezizomycotina</taxon>
        <taxon>Eurotiomycetes</taxon>
        <taxon>Eurotiomycetidae</taxon>
        <taxon>Eurotiales</taxon>
        <taxon>Aspergillaceae</taxon>
        <taxon>Aspergillus</taxon>
        <taxon>Aspergillus subgen. Nidulantes</taxon>
    </lineage>
</organism>
<dbReference type="EMBL" id="JBFXLR010000001">
    <property type="protein sequence ID" value="KAL2861778.1"/>
    <property type="molecule type" value="Genomic_DNA"/>
</dbReference>
<gene>
    <name evidence="2" type="ORF">BJX68DRAFT_260584</name>
</gene>
<dbReference type="Proteomes" id="UP001610444">
    <property type="component" value="Unassembled WGS sequence"/>
</dbReference>
<comment type="caution">
    <text evidence="2">The sequence shown here is derived from an EMBL/GenBank/DDBJ whole genome shotgun (WGS) entry which is preliminary data.</text>
</comment>
<keyword evidence="3" id="KW-1185">Reference proteome</keyword>
<evidence type="ECO:0008006" key="4">
    <source>
        <dbReference type="Google" id="ProtNLM"/>
    </source>
</evidence>
<reference evidence="2 3" key="1">
    <citation type="submission" date="2024-07" db="EMBL/GenBank/DDBJ databases">
        <title>Section-level genome sequencing and comparative genomics of Aspergillus sections Usti and Cavernicolus.</title>
        <authorList>
            <consortium name="Lawrence Berkeley National Laboratory"/>
            <person name="Nybo J.L."/>
            <person name="Vesth T.C."/>
            <person name="Theobald S."/>
            <person name="Frisvad J.C."/>
            <person name="Larsen T.O."/>
            <person name="Kjaerboelling I."/>
            <person name="Rothschild-Mancinelli K."/>
            <person name="Lyhne E.K."/>
            <person name="Kogle M.E."/>
            <person name="Barry K."/>
            <person name="Clum A."/>
            <person name="Na H."/>
            <person name="Ledsgaard L."/>
            <person name="Lin J."/>
            <person name="Lipzen A."/>
            <person name="Kuo A."/>
            <person name="Riley R."/>
            <person name="Mondo S."/>
            <person name="LaButti K."/>
            <person name="Haridas S."/>
            <person name="Pangalinan J."/>
            <person name="Salamov A.A."/>
            <person name="Simmons B.A."/>
            <person name="Magnuson J.K."/>
            <person name="Chen J."/>
            <person name="Drula E."/>
            <person name="Henrissat B."/>
            <person name="Wiebenga A."/>
            <person name="Lubbers R.J."/>
            <person name="Gomes A.C."/>
            <person name="Macurrencykelacurrency M.R."/>
            <person name="Stajich J."/>
            <person name="Grigoriev I.V."/>
            <person name="Mortensen U.H."/>
            <person name="De vries R.P."/>
            <person name="Baker S.E."/>
            <person name="Andersen M.R."/>
        </authorList>
    </citation>
    <scope>NUCLEOTIDE SEQUENCE [LARGE SCALE GENOMIC DNA]</scope>
    <source>
        <strain evidence="2 3">CBS 756.74</strain>
    </source>
</reference>
<dbReference type="GeneID" id="98159075"/>
<protein>
    <recommendedName>
        <fullName evidence="4">F-box domain-containing protein</fullName>
    </recommendedName>
</protein>
<dbReference type="RefSeq" id="XP_070905868.1">
    <property type="nucleotide sequence ID" value="XM_071043911.1"/>
</dbReference>
<accession>A0ABR4LE73</accession>
<name>A0ABR4LE73_9EURO</name>
<feature type="region of interest" description="Disordered" evidence="1">
    <location>
        <begin position="290"/>
        <end position="314"/>
    </location>
</feature>
<evidence type="ECO:0000256" key="1">
    <source>
        <dbReference type="SAM" id="MobiDB-lite"/>
    </source>
</evidence>